<sequence>MFCKVRSDELYRNSSDCLGILQCFGGDVCEYPPCSSGLVFSEAKSKCDYGDAVPECKSSSAVADEMKGCRGANHGELIPHESNCQYFYRCSRNHLEKMHCP</sequence>
<dbReference type="AlphaFoldDB" id="A0AA36HH63"/>
<dbReference type="InterPro" id="IPR036508">
    <property type="entry name" value="Chitin-bd_dom_sf"/>
</dbReference>
<accession>A0AA36HH63</accession>
<protein>
    <recommendedName>
        <fullName evidence="1">Chitin-binding type-2 domain-containing protein</fullName>
    </recommendedName>
</protein>
<proteinExistence type="predicted"/>
<feature type="domain" description="Chitin-binding type-2" evidence="1">
    <location>
        <begin position="1"/>
        <end position="58"/>
    </location>
</feature>
<reference evidence="2" key="1">
    <citation type="submission" date="2023-07" db="EMBL/GenBank/DDBJ databases">
        <authorList>
            <consortium name="CYATHOMIX"/>
        </authorList>
    </citation>
    <scope>NUCLEOTIDE SEQUENCE</scope>
    <source>
        <strain evidence="2">N/A</strain>
    </source>
</reference>
<dbReference type="Proteomes" id="UP001176961">
    <property type="component" value="Unassembled WGS sequence"/>
</dbReference>
<feature type="domain" description="Chitin-binding type-2" evidence="1">
    <location>
        <begin position="66"/>
        <end position="101"/>
    </location>
</feature>
<dbReference type="PROSITE" id="PS50940">
    <property type="entry name" value="CHIT_BIND_II"/>
    <property type="match status" value="2"/>
</dbReference>
<dbReference type="GO" id="GO:0008061">
    <property type="term" value="F:chitin binding"/>
    <property type="evidence" value="ECO:0007669"/>
    <property type="project" value="InterPro"/>
</dbReference>
<organism evidence="2 3">
    <name type="scientific">Cylicocyclus nassatus</name>
    <name type="common">Nematode worm</name>
    <dbReference type="NCBI Taxonomy" id="53992"/>
    <lineage>
        <taxon>Eukaryota</taxon>
        <taxon>Metazoa</taxon>
        <taxon>Ecdysozoa</taxon>
        <taxon>Nematoda</taxon>
        <taxon>Chromadorea</taxon>
        <taxon>Rhabditida</taxon>
        <taxon>Rhabditina</taxon>
        <taxon>Rhabditomorpha</taxon>
        <taxon>Strongyloidea</taxon>
        <taxon>Strongylidae</taxon>
        <taxon>Cylicocyclus</taxon>
    </lineage>
</organism>
<dbReference type="InterPro" id="IPR002557">
    <property type="entry name" value="Chitin-bd_dom"/>
</dbReference>
<evidence type="ECO:0000259" key="1">
    <source>
        <dbReference type="PROSITE" id="PS50940"/>
    </source>
</evidence>
<evidence type="ECO:0000313" key="3">
    <source>
        <dbReference type="Proteomes" id="UP001176961"/>
    </source>
</evidence>
<dbReference type="Gene3D" id="2.170.140.10">
    <property type="entry name" value="Chitin binding domain"/>
    <property type="match status" value="1"/>
</dbReference>
<dbReference type="SMART" id="SM00494">
    <property type="entry name" value="ChtBD2"/>
    <property type="match status" value="1"/>
</dbReference>
<keyword evidence="3" id="KW-1185">Reference proteome</keyword>
<gene>
    <name evidence="2" type="ORF">CYNAS_LOCUS22511</name>
</gene>
<dbReference type="GO" id="GO:0005576">
    <property type="term" value="C:extracellular region"/>
    <property type="evidence" value="ECO:0007669"/>
    <property type="project" value="InterPro"/>
</dbReference>
<name>A0AA36HH63_CYLNA</name>
<dbReference type="EMBL" id="CATQJL010000326">
    <property type="protein sequence ID" value="CAJ0610528.1"/>
    <property type="molecule type" value="Genomic_DNA"/>
</dbReference>
<dbReference type="SUPFAM" id="SSF57625">
    <property type="entry name" value="Invertebrate chitin-binding proteins"/>
    <property type="match status" value="2"/>
</dbReference>
<comment type="caution">
    <text evidence="2">The sequence shown here is derived from an EMBL/GenBank/DDBJ whole genome shotgun (WGS) entry which is preliminary data.</text>
</comment>
<dbReference type="Pfam" id="PF01607">
    <property type="entry name" value="CBM_14"/>
    <property type="match status" value="2"/>
</dbReference>
<evidence type="ECO:0000313" key="2">
    <source>
        <dbReference type="EMBL" id="CAJ0610528.1"/>
    </source>
</evidence>